<organism evidence="4 5">
    <name type="scientific">Nocardia vermiculata</name>
    <dbReference type="NCBI Taxonomy" id="257274"/>
    <lineage>
        <taxon>Bacteria</taxon>
        <taxon>Bacillati</taxon>
        <taxon>Actinomycetota</taxon>
        <taxon>Actinomycetes</taxon>
        <taxon>Mycobacteriales</taxon>
        <taxon>Nocardiaceae</taxon>
        <taxon>Nocardia</taxon>
    </lineage>
</organism>
<dbReference type="Pfam" id="PF16715">
    <property type="entry name" value="CDPS"/>
    <property type="match status" value="1"/>
</dbReference>
<keyword evidence="5" id="KW-1185">Reference proteome</keyword>
<dbReference type="GO" id="GO:0016755">
    <property type="term" value="F:aminoacyltransferase activity"/>
    <property type="evidence" value="ECO:0007669"/>
    <property type="project" value="InterPro"/>
</dbReference>
<accession>A0A846YAW0</accession>
<evidence type="ECO:0000256" key="2">
    <source>
        <dbReference type="ARBA" id="ARBA00022679"/>
    </source>
</evidence>
<reference evidence="4 5" key="1">
    <citation type="submission" date="2020-04" db="EMBL/GenBank/DDBJ databases">
        <title>MicrobeNet Type strains.</title>
        <authorList>
            <person name="Nicholson A.C."/>
        </authorList>
    </citation>
    <scope>NUCLEOTIDE SEQUENCE [LARGE SCALE GENOMIC DNA]</scope>
    <source>
        <strain evidence="4 5">JCM 12354</strain>
    </source>
</reference>
<evidence type="ECO:0000256" key="1">
    <source>
        <dbReference type="ARBA" id="ARBA00006034"/>
    </source>
</evidence>
<gene>
    <name evidence="4" type="ORF">HGA08_27315</name>
</gene>
<dbReference type="InterPro" id="IPR038622">
    <property type="entry name" value="CDPS_sf"/>
</dbReference>
<dbReference type="AlphaFoldDB" id="A0A846YAW0"/>
<sequence length="258" mass="28109">MTVESAEDHATTTRTAAPAAGAFTAEVLTERCRALADAGDHACIGISPFNSYFTTDRITALARWARPRFASVHFYVPDGPSAYTLQALGYTPQQAAHKARRQGRWLGNKIRRALTDLGVPDPEPLVLDSAALHTNTTYQRLHAEVSGQFARDPDFAAACLSASGWVLGQRLPGTAAPTDEQTRAAVRYLLAELPLFTDTAAIVGTTASVFCYHQPPAFLRDLYHHRLAWKPAPHQGFLVLAPTGERADPTTRPDHPNR</sequence>
<evidence type="ECO:0000313" key="4">
    <source>
        <dbReference type="EMBL" id="NKY53909.1"/>
    </source>
</evidence>
<dbReference type="InterPro" id="IPR030903">
    <property type="entry name" value="CDPS"/>
</dbReference>
<dbReference type="Gene3D" id="3.40.50.11710">
    <property type="entry name" value="Cyclodipeptide synthase"/>
    <property type="match status" value="1"/>
</dbReference>
<dbReference type="RefSeq" id="WP_084475409.1">
    <property type="nucleotide sequence ID" value="NZ_JAAXOP010000022.1"/>
</dbReference>
<dbReference type="Proteomes" id="UP000565711">
    <property type="component" value="Unassembled WGS sequence"/>
</dbReference>
<dbReference type="EMBL" id="JAAXOP010000022">
    <property type="protein sequence ID" value="NKY53909.1"/>
    <property type="molecule type" value="Genomic_DNA"/>
</dbReference>
<name>A0A846YAW0_9NOCA</name>
<proteinExistence type="inferred from homology"/>
<comment type="caution">
    <text evidence="4">The sequence shown here is derived from an EMBL/GenBank/DDBJ whole genome shotgun (WGS) entry which is preliminary data.</text>
</comment>
<keyword evidence="2" id="KW-0808">Transferase</keyword>
<comment type="similarity">
    <text evidence="1">Belongs to the CDPS family.</text>
</comment>
<protein>
    <recommendedName>
        <fullName evidence="3">Cyclodipeptide synthase</fullName>
    </recommendedName>
</protein>
<dbReference type="NCBIfam" id="TIGR04539">
    <property type="entry name" value="tRNA_cyclodipep"/>
    <property type="match status" value="1"/>
</dbReference>
<evidence type="ECO:0000256" key="3">
    <source>
        <dbReference type="ARBA" id="ARBA00030771"/>
    </source>
</evidence>
<evidence type="ECO:0000313" key="5">
    <source>
        <dbReference type="Proteomes" id="UP000565711"/>
    </source>
</evidence>